<dbReference type="STRING" id="53326.A0A016VIL0"/>
<dbReference type="Proteomes" id="UP000024635">
    <property type="component" value="Unassembled WGS sequence"/>
</dbReference>
<gene>
    <name evidence="1" type="primary">Acey_s0009.g400</name>
    <name evidence="1" type="ORF">Y032_0009g400</name>
</gene>
<name>A0A016VIL0_9BILA</name>
<evidence type="ECO:0000313" key="1">
    <source>
        <dbReference type="EMBL" id="EYC26872.1"/>
    </source>
</evidence>
<dbReference type="PANTHER" id="PTHR31362:SF0">
    <property type="entry name" value="EXOSTOSIN DOMAIN-CONTAINING PROTEIN-RELATED"/>
    <property type="match status" value="1"/>
</dbReference>
<dbReference type="Pfam" id="PF03385">
    <property type="entry name" value="STELLO"/>
    <property type="match status" value="1"/>
</dbReference>
<reference evidence="2" key="1">
    <citation type="journal article" date="2015" name="Nat. Genet.">
        <title>The genome and transcriptome of the zoonotic hookworm Ancylostoma ceylanicum identify infection-specific gene families.</title>
        <authorList>
            <person name="Schwarz E.M."/>
            <person name="Hu Y."/>
            <person name="Antoshechkin I."/>
            <person name="Miller M.M."/>
            <person name="Sternberg P.W."/>
            <person name="Aroian R.V."/>
        </authorList>
    </citation>
    <scope>NUCLEOTIDE SEQUENCE</scope>
    <source>
        <strain evidence="2">HY135</strain>
    </source>
</reference>
<accession>A0A016VIL0</accession>
<dbReference type="AlphaFoldDB" id="A0A016VIL0"/>
<comment type="caution">
    <text evidence="1">The sequence shown here is derived from an EMBL/GenBank/DDBJ whole genome shotgun (WGS) entry which is preliminary data.</text>
</comment>
<dbReference type="InterPro" id="IPR005049">
    <property type="entry name" value="STL-like"/>
</dbReference>
<keyword evidence="2" id="KW-1185">Reference proteome</keyword>
<proteinExistence type="predicted"/>
<dbReference type="EMBL" id="JARK01001345">
    <property type="protein sequence ID" value="EYC26872.1"/>
    <property type="molecule type" value="Genomic_DNA"/>
</dbReference>
<evidence type="ECO:0000313" key="2">
    <source>
        <dbReference type="Proteomes" id="UP000024635"/>
    </source>
</evidence>
<protein>
    <submittedName>
        <fullName evidence="1">Uncharacterized protein</fullName>
    </submittedName>
</protein>
<sequence>MRERRTLNDLEVIVNEKKFHKNLVEIIAFLDLWRCKLPSISECMVILAEEFSNQGFWSDDTALLVKQWVTLLHSMRYQFPTVAPQQPSSKWPRLRNCRRAYVHFGIAGSVRSYKQARSSSETRLEAMHDLDIWCKEAHPMGLPLRTTSAAYLEKMQNRNEALTQKRNTVLIIINNFPWKNNSMGLLERIYGSYFGITIFCGKFMKNFESDSDFPAITSSFSFIEVYEEELLEGYFLYYCLAKVAEMRLRNVEGYFVSADDLLFNFWHNFNLSVAFHPFGISNIHKAAAWYPSAFGTSGLERVLELVTKVYKDYPKVQTIWQKYKHGIKENYRNSNTLRYMASANGYAASDLFYVPTAEINYFAGLMELFFEAGVYKGIAVIKFLATVKHTVPPVSRITYLWGSLRPKWSKYYNTSLILMHPIKPSSFLDLRNRRK</sequence>
<organism evidence="1 2">
    <name type="scientific">Ancylostoma ceylanicum</name>
    <dbReference type="NCBI Taxonomy" id="53326"/>
    <lineage>
        <taxon>Eukaryota</taxon>
        <taxon>Metazoa</taxon>
        <taxon>Ecdysozoa</taxon>
        <taxon>Nematoda</taxon>
        <taxon>Chromadorea</taxon>
        <taxon>Rhabditida</taxon>
        <taxon>Rhabditina</taxon>
        <taxon>Rhabditomorpha</taxon>
        <taxon>Strongyloidea</taxon>
        <taxon>Ancylostomatidae</taxon>
        <taxon>Ancylostomatinae</taxon>
        <taxon>Ancylostoma</taxon>
    </lineage>
</organism>
<dbReference type="OrthoDB" id="5867140at2759"/>
<dbReference type="PANTHER" id="PTHR31362">
    <property type="entry name" value="GLYCOSYLTRANSFERASE STELLO1-RELATED"/>
    <property type="match status" value="1"/>
</dbReference>